<organism evidence="1 2">
    <name type="scientific">Phialemonium thermophilum</name>
    <dbReference type="NCBI Taxonomy" id="223376"/>
    <lineage>
        <taxon>Eukaryota</taxon>
        <taxon>Fungi</taxon>
        <taxon>Dikarya</taxon>
        <taxon>Ascomycota</taxon>
        <taxon>Pezizomycotina</taxon>
        <taxon>Sordariomycetes</taxon>
        <taxon>Sordariomycetidae</taxon>
        <taxon>Cephalothecales</taxon>
        <taxon>Cephalothecaceae</taxon>
        <taxon>Phialemonium</taxon>
    </lineage>
</organism>
<reference evidence="1 2" key="1">
    <citation type="journal article" date="2024" name="Commun. Biol.">
        <title>Comparative genomic analysis of thermophilic fungi reveals convergent evolutionary adaptations and gene losses.</title>
        <authorList>
            <person name="Steindorff A.S."/>
            <person name="Aguilar-Pontes M.V."/>
            <person name="Robinson A.J."/>
            <person name="Andreopoulos B."/>
            <person name="LaButti K."/>
            <person name="Kuo A."/>
            <person name="Mondo S."/>
            <person name="Riley R."/>
            <person name="Otillar R."/>
            <person name="Haridas S."/>
            <person name="Lipzen A."/>
            <person name="Grimwood J."/>
            <person name="Schmutz J."/>
            <person name="Clum A."/>
            <person name="Reid I.D."/>
            <person name="Moisan M.C."/>
            <person name="Butler G."/>
            <person name="Nguyen T.T.M."/>
            <person name="Dewar K."/>
            <person name="Conant G."/>
            <person name="Drula E."/>
            <person name="Henrissat B."/>
            <person name="Hansel C."/>
            <person name="Singer S."/>
            <person name="Hutchinson M.I."/>
            <person name="de Vries R.P."/>
            <person name="Natvig D.O."/>
            <person name="Powell A.J."/>
            <person name="Tsang A."/>
            <person name="Grigoriev I.V."/>
        </authorList>
    </citation>
    <scope>NUCLEOTIDE SEQUENCE [LARGE SCALE GENOMIC DNA]</scope>
    <source>
        <strain evidence="1 2">ATCC 24622</strain>
    </source>
</reference>
<sequence>MQLVSTTGEVSLRPQKIEYLHGVQASCFLFKGQSNDAKRTASIPRQLPPAGRSWRTWRLARSGAWPNALHSAACFLAIVSCQSQRAFTALNGKPTVRIELVKDPVHVGDQLSTRLGRAPGVVARRGAVRQARVGGGMGAGRDAGAGAWRLEEAGQQRHDCRRRESTVVRMGWLSR</sequence>
<comment type="caution">
    <text evidence="1">The sequence shown here is derived from an EMBL/GenBank/DDBJ whole genome shotgun (WGS) entry which is preliminary data.</text>
</comment>
<evidence type="ECO:0000313" key="1">
    <source>
        <dbReference type="EMBL" id="KAL1844462.1"/>
    </source>
</evidence>
<evidence type="ECO:0000313" key="2">
    <source>
        <dbReference type="Proteomes" id="UP001586593"/>
    </source>
</evidence>
<dbReference type="Proteomes" id="UP001586593">
    <property type="component" value="Unassembled WGS sequence"/>
</dbReference>
<dbReference type="EMBL" id="JAZHXJ010001698">
    <property type="protein sequence ID" value="KAL1844462.1"/>
    <property type="molecule type" value="Genomic_DNA"/>
</dbReference>
<name>A0ABR3VS17_9PEZI</name>
<keyword evidence="2" id="KW-1185">Reference proteome</keyword>
<gene>
    <name evidence="1" type="ORF">VTK73DRAFT_2468</name>
</gene>
<accession>A0ABR3VS17</accession>
<protein>
    <submittedName>
        <fullName evidence="1">Uncharacterized protein</fullName>
    </submittedName>
</protein>
<proteinExistence type="predicted"/>